<feature type="transmembrane region" description="Helical" evidence="5">
    <location>
        <begin position="386"/>
        <end position="408"/>
    </location>
</feature>
<dbReference type="AlphaFoldDB" id="A0A937XBI9"/>
<dbReference type="Pfam" id="PF12698">
    <property type="entry name" value="ABC2_membrane_3"/>
    <property type="match status" value="1"/>
</dbReference>
<evidence type="ECO:0000256" key="3">
    <source>
        <dbReference type="ARBA" id="ARBA00022989"/>
    </source>
</evidence>
<dbReference type="PANTHER" id="PTHR43471">
    <property type="entry name" value="ABC TRANSPORTER PERMEASE"/>
    <property type="match status" value="1"/>
</dbReference>
<feature type="transmembrane region" description="Helical" evidence="5">
    <location>
        <begin position="332"/>
        <end position="351"/>
    </location>
</feature>
<evidence type="ECO:0000256" key="5">
    <source>
        <dbReference type="SAM" id="Phobius"/>
    </source>
</evidence>
<reference evidence="7" key="1">
    <citation type="submission" date="2019-03" db="EMBL/GenBank/DDBJ databases">
        <title>Lake Tanganyika Metagenome-Assembled Genomes (MAGs).</title>
        <authorList>
            <person name="Tran P."/>
        </authorList>
    </citation>
    <scope>NUCLEOTIDE SEQUENCE</scope>
    <source>
        <strain evidence="7">M_DeepCast_400m_m2_100</strain>
    </source>
</reference>
<organism evidence="7 8">
    <name type="scientific">Eiseniibacteriota bacterium</name>
    <dbReference type="NCBI Taxonomy" id="2212470"/>
    <lineage>
        <taxon>Bacteria</taxon>
        <taxon>Candidatus Eiseniibacteriota</taxon>
    </lineage>
</organism>
<keyword evidence="3 5" id="KW-1133">Transmembrane helix</keyword>
<dbReference type="InterPro" id="IPR013525">
    <property type="entry name" value="ABC2_TM"/>
</dbReference>
<dbReference type="GO" id="GO:0016020">
    <property type="term" value="C:membrane"/>
    <property type="evidence" value="ECO:0007669"/>
    <property type="project" value="UniProtKB-SubCell"/>
</dbReference>
<evidence type="ECO:0000313" key="8">
    <source>
        <dbReference type="Proteomes" id="UP000748308"/>
    </source>
</evidence>
<comment type="subcellular location">
    <subcellularLocation>
        <location evidence="1">Membrane</location>
        <topology evidence="1">Multi-pass membrane protein</topology>
    </subcellularLocation>
</comment>
<dbReference type="PANTHER" id="PTHR43471:SF3">
    <property type="entry name" value="ABC TRANSPORTER PERMEASE PROTEIN NATB"/>
    <property type="match status" value="1"/>
</dbReference>
<dbReference type="EMBL" id="VGIY01000054">
    <property type="protein sequence ID" value="MBM3316903.1"/>
    <property type="molecule type" value="Genomic_DNA"/>
</dbReference>
<accession>A0A937XBI9</accession>
<comment type="caution">
    <text evidence="7">The sequence shown here is derived from an EMBL/GenBank/DDBJ whole genome shotgun (WGS) entry which is preliminary data.</text>
</comment>
<dbReference type="Proteomes" id="UP000748308">
    <property type="component" value="Unassembled WGS sequence"/>
</dbReference>
<proteinExistence type="predicted"/>
<evidence type="ECO:0000313" key="7">
    <source>
        <dbReference type="EMBL" id="MBM3316903.1"/>
    </source>
</evidence>
<protein>
    <submittedName>
        <fullName evidence="7">ABC transporter permease</fullName>
    </submittedName>
</protein>
<gene>
    <name evidence="7" type="ORF">FJY75_03530</name>
</gene>
<feature type="transmembrane region" description="Helical" evidence="5">
    <location>
        <begin position="21"/>
        <end position="43"/>
    </location>
</feature>
<evidence type="ECO:0000256" key="4">
    <source>
        <dbReference type="ARBA" id="ARBA00023136"/>
    </source>
</evidence>
<feature type="transmembrane region" description="Helical" evidence="5">
    <location>
        <begin position="253"/>
        <end position="277"/>
    </location>
</feature>
<name>A0A937XBI9_UNCEI</name>
<keyword evidence="4 5" id="KW-0472">Membrane</keyword>
<feature type="domain" description="ABC-2 type transporter transmembrane" evidence="6">
    <location>
        <begin position="20"/>
        <end position="401"/>
    </location>
</feature>
<feature type="transmembrane region" description="Helical" evidence="5">
    <location>
        <begin position="297"/>
        <end position="320"/>
    </location>
</feature>
<sequence>MNARTWLIGLREYLAFVRTKTFILSVLMLPLIFALAFGLPALMESAPKPPRSFTILDLTGRYGEALSEQLLARHGTPGRIVPIEMRAYRWVPPAELPLPPEAEARADALREMAMADEIFAYFVVRAEGEGYRLDFYTQDPSAERLARLVRGILDETIAVDRLAPLVGEAETVRRALRGATLEVHAVTKEGVQVSGAAQVARAYAPIAFVYLLWIAILSMSSHLLTSTIEEKTSRIAEVILSSAAPSEFLGGKLLGLAGAGLTMIACWILTAMAITTVVPSPLLKQVFSGLGSAFDPLTILGFLVFFLLGFFFYAALHLAIGSVCNTIREAQSLMQPVMIVMMIPLFLMVYVANNPDHIVAVLGSLFPPFTPFLMMNRIPANPAPPLWQILLAAGLMVLATWGVVRAAAKVFRIGILMYGKPPALREILRWARERG</sequence>
<evidence type="ECO:0000256" key="2">
    <source>
        <dbReference type="ARBA" id="ARBA00022692"/>
    </source>
</evidence>
<dbReference type="GO" id="GO:0140359">
    <property type="term" value="F:ABC-type transporter activity"/>
    <property type="evidence" value="ECO:0007669"/>
    <property type="project" value="InterPro"/>
</dbReference>
<keyword evidence="2 5" id="KW-0812">Transmembrane</keyword>
<feature type="transmembrane region" description="Helical" evidence="5">
    <location>
        <begin position="202"/>
        <end position="224"/>
    </location>
</feature>
<evidence type="ECO:0000259" key="6">
    <source>
        <dbReference type="Pfam" id="PF12698"/>
    </source>
</evidence>
<evidence type="ECO:0000256" key="1">
    <source>
        <dbReference type="ARBA" id="ARBA00004141"/>
    </source>
</evidence>